<evidence type="ECO:0000313" key="3">
    <source>
        <dbReference type="Proteomes" id="UP001530293"/>
    </source>
</evidence>
<keyword evidence="3" id="KW-1185">Reference proteome</keyword>
<organism evidence="1 3">
    <name type="scientific">Discostella pseudostelligera</name>
    <dbReference type="NCBI Taxonomy" id="259834"/>
    <lineage>
        <taxon>Eukaryota</taxon>
        <taxon>Sar</taxon>
        <taxon>Stramenopiles</taxon>
        <taxon>Ochrophyta</taxon>
        <taxon>Bacillariophyta</taxon>
        <taxon>Coscinodiscophyceae</taxon>
        <taxon>Thalassiosirophycidae</taxon>
        <taxon>Stephanodiscales</taxon>
        <taxon>Stephanodiscaceae</taxon>
        <taxon>Discostella</taxon>
    </lineage>
</organism>
<reference evidence="1 3" key="1">
    <citation type="submission" date="2024-10" db="EMBL/GenBank/DDBJ databases">
        <title>Updated reference genomes for cyclostephanoid diatoms.</title>
        <authorList>
            <person name="Roberts W.R."/>
            <person name="Alverson A.J."/>
        </authorList>
    </citation>
    <scope>NUCLEOTIDE SEQUENCE [LARGE SCALE GENOMIC DNA]</scope>
    <source>
        <strain evidence="1 3">AJA232-27</strain>
    </source>
</reference>
<gene>
    <name evidence="1" type="ORF">ACHAWU_009794</name>
    <name evidence="2" type="ORF">ACHAWU_009795</name>
</gene>
<dbReference type="AlphaFoldDB" id="A0ABD3M7U1"/>
<evidence type="ECO:0000313" key="1">
    <source>
        <dbReference type="EMBL" id="KAL3759647.1"/>
    </source>
</evidence>
<name>A0ABD3M7U1_9STRA</name>
<dbReference type="Proteomes" id="UP001530293">
    <property type="component" value="Unassembled WGS sequence"/>
</dbReference>
<sequence length="195" mass="22222">MHPKFEEEYVKLMEQMFHDGESIDSIKLALLDHRDEMLEKTAHKLEANKHADAAYVVGSTAANIGAPLSGLALTVPYVVWMCRHFAKELGIVSSKRVKNAVVATAESIFLEYIIKYGVKTLVEDLILTDGATAPVPGLAAIVMPIKWKMHRDHRSHMIHFILEKAKEYHRHWITEEIRLSMYKEYNNAATPVVIW</sequence>
<evidence type="ECO:0000313" key="2">
    <source>
        <dbReference type="EMBL" id="KAL3759648.1"/>
    </source>
</evidence>
<dbReference type="EMBL" id="JALLBG020000199">
    <property type="protein sequence ID" value="KAL3759648.1"/>
    <property type="molecule type" value="Genomic_DNA"/>
</dbReference>
<comment type="caution">
    <text evidence="1">The sequence shown here is derived from an EMBL/GenBank/DDBJ whole genome shotgun (WGS) entry which is preliminary data.</text>
</comment>
<dbReference type="EMBL" id="JALLBG020000199">
    <property type="protein sequence ID" value="KAL3759647.1"/>
    <property type="molecule type" value="Genomic_DNA"/>
</dbReference>
<protein>
    <submittedName>
        <fullName evidence="1">Uncharacterized protein</fullName>
    </submittedName>
</protein>
<accession>A0ABD3M7U1</accession>
<proteinExistence type="predicted"/>